<evidence type="ECO:0000313" key="1">
    <source>
        <dbReference type="EMBL" id="EOS52547.1"/>
    </source>
</evidence>
<dbReference type="EMBL" id="ASSY01000005">
    <property type="protein sequence ID" value="EOS52547.1"/>
    <property type="molecule type" value="Genomic_DNA"/>
</dbReference>
<evidence type="ECO:0000313" key="2">
    <source>
        <dbReference type="Proteomes" id="UP000014204"/>
    </source>
</evidence>
<protein>
    <submittedName>
        <fullName evidence="1">Uncharacterized protein</fullName>
    </submittedName>
</protein>
<dbReference type="AlphaFoldDB" id="R9L9Y5"/>
<keyword evidence="2" id="KW-1185">Reference proteome</keyword>
<comment type="caution">
    <text evidence="1">The sequence shown here is derived from an EMBL/GenBank/DDBJ whole genome shotgun (WGS) entry which is preliminary data.</text>
</comment>
<name>R9L9Y5_9ACTN</name>
<sequence>MEGFVYDPEIIRELAEKLVCPGSLNPCEYPWNRYEIAGIEAYSELYYQSFMEDIIMGWDEARGDQPAWSCLDNRERHMVIANAAHWHQKADSDYFDDEWSSRIALVFQDDVAEDPSFAIGR</sequence>
<dbReference type="HOGENOM" id="CLU_2034419_0_0_11"/>
<dbReference type="Proteomes" id="UP000014204">
    <property type="component" value="Unassembled WGS sequence"/>
</dbReference>
<dbReference type="RefSeq" id="WP_016308811.1">
    <property type="nucleotide sequence ID" value="NZ_KE159646.1"/>
</dbReference>
<dbReference type="GeneID" id="82190189"/>
<accession>R9L9Y5</accession>
<reference evidence="1 2" key="1">
    <citation type="submission" date="2013-04" db="EMBL/GenBank/DDBJ databases">
        <title>The Genome Sequence of Enterorhabdus caecimuris B7.</title>
        <authorList>
            <consortium name="The Broad Institute Genomics Platform"/>
            <consortium name="The Broad Institute Genome Sequencing Center for Infectious Disease"/>
            <person name="Earl A."/>
            <person name="Xavier R."/>
            <person name="Elson C."/>
            <person name="Duck W."/>
            <person name="Walker B."/>
            <person name="Young S."/>
            <person name="Zeng Q."/>
            <person name="Gargeya S."/>
            <person name="Fitzgerald M."/>
            <person name="Haas B."/>
            <person name="Abouelleil A."/>
            <person name="Allen A.W."/>
            <person name="Alvarado L."/>
            <person name="Arachchi H.M."/>
            <person name="Berlin A.M."/>
            <person name="Chapman S.B."/>
            <person name="Gainer-Dewar J."/>
            <person name="Goldberg J."/>
            <person name="Griggs A."/>
            <person name="Gujja S."/>
            <person name="Hansen M."/>
            <person name="Howarth C."/>
            <person name="Imamovic A."/>
            <person name="Ireland A."/>
            <person name="Larimer J."/>
            <person name="McCowan C."/>
            <person name="Murphy C."/>
            <person name="Pearson M."/>
            <person name="Poon T.W."/>
            <person name="Priest M."/>
            <person name="Roberts A."/>
            <person name="Saif S."/>
            <person name="Shea T."/>
            <person name="Sisk P."/>
            <person name="Sykes S."/>
            <person name="Wortman J."/>
            <person name="Nusbaum C."/>
            <person name="Birren B."/>
        </authorList>
    </citation>
    <scope>NUCLEOTIDE SEQUENCE [LARGE SCALE GENOMIC DNA]</scope>
    <source>
        <strain evidence="1 2">B7</strain>
    </source>
</reference>
<proteinExistence type="predicted"/>
<gene>
    <name evidence="1" type="ORF">C811_00583</name>
</gene>
<organism evidence="1 2">
    <name type="scientific">Adlercreutzia caecimuris B7</name>
    <dbReference type="NCBI Taxonomy" id="1235794"/>
    <lineage>
        <taxon>Bacteria</taxon>
        <taxon>Bacillati</taxon>
        <taxon>Actinomycetota</taxon>
        <taxon>Coriobacteriia</taxon>
        <taxon>Eggerthellales</taxon>
        <taxon>Eggerthellaceae</taxon>
        <taxon>Adlercreutzia</taxon>
    </lineage>
</organism>